<dbReference type="InterPro" id="IPR025705">
    <property type="entry name" value="Beta_hexosaminidase_sua/sub"/>
</dbReference>
<dbReference type="InterPro" id="IPR017853">
    <property type="entry name" value="GH"/>
</dbReference>
<feature type="active site" description="Proton donor" evidence="6">
    <location>
        <position position="338"/>
    </location>
</feature>
<dbReference type="RefSeq" id="WP_106603002.1">
    <property type="nucleotide sequence ID" value="NZ_PYGK01000006.1"/>
</dbReference>
<comment type="catalytic activity">
    <reaction evidence="1">
        <text>Hydrolysis of terminal non-reducing N-acetyl-D-hexosamine residues in N-acetyl-beta-D-hexosaminides.</text>
        <dbReference type="EC" id="3.2.1.52"/>
    </reaction>
</comment>
<keyword evidence="5" id="KW-0326">Glycosidase</keyword>
<dbReference type="PRINTS" id="PR00738">
    <property type="entry name" value="GLHYDRLASE20"/>
</dbReference>
<dbReference type="Gene3D" id="3.20.20.80">
    <property type="entry name" value="Glycosidases"/>
    <property type="match status" value="1"/>
</dbReference>
<dbReference type="Gene3D" id="3.30.379.10">
    <property type="entry name" value="Chitobiase/beta-hexosaminidase domain 2-like"/>
    <property type="match status" value="1"/>
</dbReference>
<evidence type="ECO:0000256" key="1">
    <source>
        <dbReference type="ARBA" id="ARBA00001231"/>
    </source>
</evidence>
<comment type="similarity">
    <text evidence="2">Belongs to the glycosyl hydrolase 20 family.</text>
</comment>
<dbReference type="Proteomes" id="UP000240978">
    <property type="component" value="Unassembled WGS sequence"/>
</dbReference>
<dbReference type="InterPro" id="IPR026876">
    <property type="entry name" value="Fn3_assoc_repeat"/>
</dbReference>
<dbReference type="GO" id="GO:0030203">
    <property type="term" value="P:glycosaminoglycan metabolic process"/>
    <property type="evidence" value="ECO:0007669"/>
    <property type="project" value="TreeGrafter"/>
</dbReference>
<feature type="domain" description="Glycoside hydrolase family 20 catalytic" evidence="8">
    <location>
        <begin position="157"/>
        <end position="503"/>
    </location>
</feature>
<comment type="caution">
    <text evidence="10">The sequence shown here is derived from an EMBL/GenBank/DDBJ whole genome shotgun (WGS) entry which is preliminary data.</text>
</comment>
<evidence type="ECO:0000313" key="11">
    <source>
        <dbReference type="Proteomes" id="UP000240978"/>
    </source>
</evidence>
<dbReference type="EMBL" id="PYGK01000006">
    <property type="protein sequence ID" value="PSL29791.1"/>
    <property type="molecule type" value="Genomic_DNA"/>
</dbReference>
<dbReference type="Pfam" id="PF02838">
    <property type="entry name" value="Glyco_hydro_20b"/>
    <property type="match status" value="1"/>
</dbReference>
<dbReference type="AlphaFoldDB" id="A0A2P8G748"/>
<organism evidence="10 11">
    <name type="scientific">Chitinophaga ginsengisoli</name>
    <dbReference type="NCBI Taxonomy" id="363837"/>
    <lineage>
        <taxon>Bacteria</taxon>
        <taxon>Pseudomonadati</taxon>
        <taxon>Bacteroidota</taxon>
        <taxon>Chitinophagia</taxon>
        <taxon>Chitinophagales</taxon>
        <taxon>Chitinophagaceae</taxon>
        <taxon>Chitinophaga</taxon>
    </lineage>
</organism>
<dbReference type="GO" id="GO:0016020">
    <property type="term" value="C:membrane"/>
    <property type="evidence" value="ECO:0007669"/>
    <property type="project" value="TreeGrafter"/>
</dbReference>
<accession>A0A2P8G748</accession>
<name>A0A2P8G748_9BACT</name>
<dbReference type="Pfam" id="PF00728">
    <property type="entry name" value="Glyco_hydro_20"/>
    <property type="match status" value="1"/>
</dbReference>
<feature type="chain" id="PRO_5015137608" description="beta-N-acetylhexosaminidase" evidence="7">
    <location>
        <begin position="21"/>
        <end position="621"/>
    </location>
</feature>
<evidence type="ECO:0000256" key="5">
    <source>
        <dbReference type="ARBA" id="ARBA00023295"/>
    </source>
</evidence>
<dbReference type="GO" id="GO:0004563">
    <property type="term" value="F:beta-N-acetylhexosaminidase activity"/>
    <property type="evidence" value="ECO:0007669"/>
    <property type="project" value="UniProtKB-EC"/>
</dbReference>
<evidence type="ECO:0000256" key="6">
    <source>
        <dbReference type="PIRSR" id="PIRSR625705-1"/>
    </source>
</evidence>
<evidence type="ECO:0000313" key="10">
    <source>
        <dbReference type="EMBL" id="PSL29791.1"/>
    </source>
</evidence>
<dbReference type="EC" id="3.2.1.52" evidence="3"/>
<dbReference type="PANTHER" id="PTHR22600">
    <property type="entry name" value="BETA-HEXOSAMINIDASE"/>
    <property type="match status" value="1"/>
</dbReference>
<keyword evidence="11" id="KW-1185">Reference proteome</keyword>
<evidence type="ECO:0000256" key="2">
    <source>
        <dbReference type="ARBA" id="ARBA00006285"/>
    </source>
</evidence>
<protein>
    <recommendedName>
        <fullName evidence="3">beta-N-acetylhexosaminidase</fullName>
        <ecNumber evidence="3">3.2.1.52</ecNumber>
    </recommendedName>
</protein>
<dbReference type="InterPro" id="IPR029018">
    <property type="entry name" value="Hex-like_dom2"/>
</dbReference>
<gene>
    <name evidence="10" type="ORF">CLV42_106126</name>
</gene>
<evidence type="ECO:0000259" key="8">
    <source>
        <dbReference type="Pfam" id="PF00728"/>
    </source>
</evidence>
<keyword evidence="4" id="KW-0378">Hydrolase</keyword>
<feature type="domain" description="Beta-hexosaminidase bacterial type N-terminal" evidence="9">
    <location>
        <begin position="25"/>
        <end position="154"/>
    </location>
</feature>
<sequence>MKYPALLCLALCCLFLQAYAQKRVHVIPEPVSVQEQPGEFIVDNNVAITTTSTDKQLAGTLQWFSDHVNTATGFRLKQTRQPGAKAINIVLKQGEKAEGYTLAVTPKEVTLTAGSPAGVFYGLQTLLQLLPPDIESSKQVARTWTIPCATITDYPRFGWRGLMLDVSRHFYTKEEVKRYIDEMAKYKYNIFHWHLSDDNGWRIEIKSLPELTKTGAWRVPRTGRWGNFEVPQPGEAATDGGFYTQEDIKEVLAYAQARYITILPEIDVPAHSLAMIAAYPNLSCTQLQYSVNPGSHFYKAEDNALCIGNDSVFLVLDKVFTEIAALFPFNYIHVGGDEAYKGFWDKCPKCQKRMGEEHLKNVDELQSYFVKRMEKMLKSKGKKLIGWDEILEGGLAPEATVMSWRGMKGGIEAAKQNHHVVMSPWAFCYLDLYQGDPAAEPPTYGMCRLTDSYNYDPVPEGVEEQYILGGQGNLWTESVSNYRHIQYMTWPRALALSEVYWSPKSKRNWDDFINRMEMEFVRMDTAHIKYSRSAWNAIVNPQQNNGGEVSVQLSTEIKGLDIYYTFDNSDPDNWYPRYTGQPLVFPKGATNLSIITYRNGKPAGEQVTVSKEELLKRLKDN</sequence>
<reference evidence="10 11" key="1">
    <citation type="submission" date="2018-03" db="EMBL/GenBank/DDBJ databases">
        <title>Genomic Encyclopedia of Archaeal and Bacterial Type Strains, Phase II (KMG-II): from individual species to whole genera.</title>
        <authorList>
            <person name="Goeker M."/>
        </authorList>
    </citation>
    <scope>NUCLEOTIDE SEQUENCE [LARGE SCALE GENOMIC DNA]</scope>
    <source>
        <strain evidence="10 11">DSM 18107</strain>
    </source>
</reference>
<evidence type="ECO:0000256" key="3">
    <source>
        <dbReference type="ARBA" id="ARBA00012663"/>
    </source>
</evidence>
<dbReference type="InterPro" id="IPR015882">
    <property type="entry name" value="HEX_bac_N"/>
</dbReference>
<dbReference type="CDD" id="cd06563">
    <property type="entry name" value="GH20_chitobiase-like"/>
    <property type="match status" value="1"/>
</dbReference>
<dbReference type="OrthoDB" id="726159at2"/>
<evidence type="ECO:0000256" key="7">
    <source>
        <dbReference type="SAM" id="SignalP"/>
    </source>
</evidence>
<dbReference type="SUPFAM" id="SSF51445">
    <property type="entry name" value="(Trans)glycosidases"/>
    <property type="match status" value="1"/>
</dbReference>
<dbReference type="InterPro" id="IPR015883">
    <property type="entry name" value="Glyco_hydro_20_cat"/>
</dbReference>
<dbReference type="PANTHER" id="PTHR22600:SF57">
    <property type="entry name" value="BETA-N-ACETYLHEXOSAMINIDASE"/>
    <property type="match status" value="1"/>
</dbReference>
<proteinExistence type="inferred from homology"/>
<evidence type="ECO:0000256" key="4">
    <source>
        <dbReference type="ARBA" id="ARBA00022801"/>
    </source>
</evidence>
<dbReference type="GO" id="GO:0005975">
    <property type="term" value="P:carbohydrate metabolic process"/>
    <property type="evidence" value="ECO:0007669"/>
    <property type="project" value="InterPro"/>
</dbReference>
<evidence type="ECO:0000259" key="9">
    <source>
        <dbReference type="Pfam" id="PF02838"/>
    </source>
</evidence>
<dbReference type="SUPFAM" id="SSF55545">
    <property type="entry name" value="beta-N-acetylhexosaminidase-like domain"/>
    <property type="match status" value="1"/>
</dbReference>
<dbReference type="Pfam" id="PF13287">
    <property type="entry name" value="Fn3_assoc"/>
    <property type="match status" value="1"/>
</dbReference>
<feature type="signal peptide" evidence="7">
    <location>
        <begin position="1"/>
        <end position="20"/>
    </location>
</feature>
<keyword evidence="7" id="KW-0732">Signal</keyword>